<dbReference type="RefSeq" id="WP_380966088.1">
    <property type="nucleotide sequence ID" value="NZ_JBHTCO010000014.1"/>
</dbReference>
<accession>A0ABW2PZ53</accession>
<comment type="caution">
    <text evidence="1">The sequence shown here is derived from an EMBL/GenBank/DDBJ whole genome shotgun (WGS) entry which is preliminary data.</text>
</comment>
<name>A0ABW2PZ53_9BACL</name>
<sequence>MLKVKLFDEEHEKDLESEINSFLETIDSKKVKDIRYQVAVAEDTKDDGTIFCFSALVIYEI</sequence>
<keyword evidence="2" id="KW-1185">Reference proteome</keyword>
<dbReference type="Pfam" id="PF10957">
    <property type="entry name" value="Spore_Cse60"/>
    <property type="match status" value="1"/>
</dbReference>
<dbReference type="InterPro" id="IPR020296">
    <property type="entry name" value="Spore_Cse60"/>
</dbReference>
<proteinExistence type="predicted"/>
<dbReference type="Proteomes" id="UP001596505">
    <property type="component" value="Unassembled WGS sequence"/>
</dbReference>
<reference evidence="2" key="1">
    <citation type="journal article" date="2019" name="Int. J. Syst. Evol. Microbiol.">
        <title>The Global Catalogue of Microorganisms (GCM) 10K type strain sequencing project: providing services to taxonomists for standard genome sequencing and annotation.</title>
        <authorList>
            <consortium name="The Broad Institute Genomics Platform"/>
            <consortium name="The Broad Institute Genome Sequencing Center for Infectious Disease"/>
            <person name="Wu L."/>
            <person name="Ma J."/>
        </authorList>
    </citation>
    <scope>NUCLEOTIDE SEQUENCE [LARGE SCALE GENOMIC DNA]</scope>
    <source>
        <strain evidence="2">CGMCC 1.16305</strain>
    </source>
</reference>
<protein>
    <submittedName>
        <fullName evidence="1">Sporulation protein Cse60</fullName>
    </submittedName>
</protein>
<evidence type="ECO:0000313" key="1">
    <source>
        <dbReference type="EMBL" id="MFC7393575.1"/>
    </source>
</evidence>
<evidence type="ECO:0000313" key="2">
    <source>
        <dbReference type="Proteomes" id="UP001596505"/>
    </source>
</evidence>
<organism evidence="1 2">
    <name type="scientific">Scopulibacillus cellulosilyticus</name>
    <dbReference type="NCBI Taxonomy" id="2665665"/>
    <lineage>
        <taxon>Bacteria</taxon>
        <taxon>Bacillati</taxon>
        <taxon>Bacillota</taxon>
        <taxon>Bacilli</taxon>
        <taxon>Bacillales</taxon>
        <taxon>Sporolactobacillaceae</taxon>
        <taxon>Scopulibacillus</taxon>
    </lineage>
</organism>
<gene>
    <name evidence="1" type="ORF">ACFQRG_11480</name>
</gene>
<dbReference type="EMBL" id="JBHTCO010000014">
    <property type="protein sequence ID" value="MFC7393575.1"/>
    <property type="molecule type" value="Genomic_DNA"/>
</dbReference>